<comment type="caution">
    <text evidence="2">The sequence shown here is derived from an EMBL/GenBank/DDBJ whole genome shotgun (WGS) entry which is preliminary data.</text>
</comment>
<evidence type="ECO:0000313" key="2">
    <source>
        <dbReference type="EMBL" id="TFY50632.1"/>
    </source>
</evidence>
<gene>
    <name evidence="2" type="ORF">EVG20_g11410</name>
</gene>
<dbReference type="AlphaFoldDB" id="A0A4Y9XLN9"/>
<evidence type="ECO:0000313" key="3">
    <source>
        <dbReference type="Proteomes" id="UP000298327"/>
    </source>
</evidence>
<proteinExistence type="predicted"/>
<feature type="region of interest" description="Disordered" evidence="1">
    <location>
        <begin position="19"/>
        <end position="55"/>
    </location>
</feature>
<dbReference type="Proteomes" id="UP000298327">
    <property type="component" value="Unassembled WGS sequence"/>
</dbReference>
<protein>
    <submittedName>
        <fullName evidence="2">Uncharacterized protein</fullName>
    </submittedName>
</protein>
<organism evidence="2 3">
    <name type="scientific">Dentipellis fragilis</name>
    <dbReference type="NCBI Taxonomy" id="205917"/>
    <lineage>
        <taxon>Eukaryota</taxon>
        <taxon>Fungi</taxon>
        <taxon>Dikarya</taxon>
        <taxon>Basidiomycota</taxon>
        <taxon>Agaricomycotina</taxon>
        <taxon>Agaricomycetes</taxon>
        <taxon>Russulales</taxon>
        <taxon>Hericiaceae</taxon>
        <taxon>Dentipellis</taxon>
    </lineage>
</organism>
<reference evidence="2 3" key="1">
    <citation type="submission" date="2019-02" db="EMBL/GenBank/DDBJ databases">
        <title>Genome sequencing of the rare red list fungi Dentipellis fragilis.</title>
        <authorList>
            <person name="Buettner E."/>
            <person name="Kellner H."/>
        </authorList>
    </citation>
    <scope>NUCLEOTIDE SEQUENCE [LARGE SCALE GENOMIC DNA]</scope>
    <source>
        <strain evidence="2 3">DSM 105465</strain>
    </source>
</reference>
<evidence type="ECO:0000256" key="1">
    <source>
        <dbReference type="SAM" id="MobiDB-lite"/>
    </source>
</evidence>
<name>A0A4Y9XLN9_9AGAM</name>
<keyword evidence="3" id="KW-1185">Reference proteome</keyword>
<dbReference type="EMBL" id="SEOQ01001756">
    <property type="protein sequence ID" value="TFY50632.1"/>
    <property type="molecule type" value="Genomic_DNA"/>
</dbReference>
<accession>A0A4Y9XLN9</accession>
<sequence>MPDSLRTTIPTRSRLIWRTHPPYTNKPADIPASSAHHNHHNHHQSPPPAAPSLGAIHPDRVRVQGRQARGALRGSDERGGRAPVFGPFVVVYDDDRGEFTHIQFDIYSSSHSHHSPLTTPTRRIIVRYYTPMHNLPITVSCLAYAYAMPRIRDTRSTAHGTLEEEDA</sequence>